<feature type="region of interest" description="Disordered" evidence="5">
    <location>
        <begin position="1"/>
        <end position="67"/>
    </location>
</feature>
<evidence type="ECO:0000256" key="6">
    <source>
        <dbReference type="SAM" id="Phobius"/>
    </source>
</evidence>
<gene>
    <name evidence="8" type="ORF">D0Z07_6403</name>
</gene>
<dbReference type="Gene3D" id="1.20.1250.20">
    <property type="entry name" value="MFS general substrate transporter like domains"/>
    <property type="match status" value="2"/>
</dbReference>
<keyword evidence="4 6" id="KW-0472">Membrane</keyword>
<name>A0A9P6VFF6_9HELO</name>
<accession>A0A9P6VFF6</accession>
<dbReference type="Pfam" id="PF07690">
    <property type="entry name" value="MFS_1"/>
    <property type="match status" value="1"/>
</dbReference>
<proteinExistence type="predicted"/>
<dbReference type="PROSITE" id="PS50850">
    <property type="entry name" value="MFS"/>
    <property type="match status" value="1"/>
</dbReference>
<dbReference type="GO" id="GO:0016020">
    <property type="term" value="C:membrane"/>
    <property type="evidence" value="ECO:0007669"/>
    <property type="project" value="UniProtKB-SubCell"/>
</dbReference>
<protein>
    <submittedName>
        <fullName evidence="8">Drug resistance</fullName>
    </submittedName>
</protein>
<dbReference type="SUPFAM" id="SSF103473">
    <property type="entry name" value="MFS general substrate transporter"/>
    <property type="match status" value="2"/>
</dbReference>
<dbReference type="GO" id="GO:0022857">
    <property type="term" value="F:transmembrane transporter activity"/>
    <property type="evidence" value="ECO:0007669"/>
    <property type="project" value="InterPro"/>
</dbReference>
<feature type="compositionally biased region" description="Polar residues" evidence="5">
    <location>
        <begin position="21"/>
        <end position="30"/>
    </location>
</feature>
<feature type="transmembrane region" description="Helical" evidence="6">
    <location>
        <begin position="443"/>
        <end position="469"/>
    </location>
</feature>
<keyword evidence="2 6" id="KW-0812">Transmembrane</keyword>
<feature type="transmembrane region" description="Helical" evidence="6">
    <location>
        <begin position="145"/>
        <end position="166"/>
    </location>
</feature>
<evidence type="ECO:0000256" key="3">
    <source>
        <dbReference type="ARBA" id="ARBA00022989"/>
    </source>
</evidence>
<evidence type="ECO:0000259" key="7">
    <source>
        <dbReference type="PROSITE" id="PS50850"/>
    </source>
</evidence>
<feature type="transmembrane region" description="Helical" evidence="6">
    <location>
        <begin position="282"/>
        <end position="305"/>
    </location>
</feature>
<dbReference type="Proteomes" id="UP000785200">
    <property type="component" value="Unassembled WGS sequence"/>
</dbReference>
<dbReference type="PANTHER" id="PTHR42718:SF1">
    <property type="entry name" value="LOW AFFINITY AMMONIUM TRANSPORTER"/>
    <property type="match status" value="1"/>
</dbReference>
<evidence type="ECO:0000256" key="2">
    <source>
        <dbReference type="ARBA" id="ARBA00022692"/>
    </source>
</evidence>
<dbReference type="AlphaFoldDB" id="A0A9P6VFF6"/>
<dbReference type="CDD" id="cd17476">
    <property type="entry name" value="MFS_Amf1_MDR_like"/>
    <property type="match status" value="1"/>
</dbReference>
<evidence type="ECO:0000256" key="1">
    <source>
        <dbReference type="ARBA" id="ARBA00004141"/>
    </source>
</evidence>
<feature type="domain" description="Major facilitator superfamily (MFS) profile" evidence="7">
    <location>
        <begin position="78"/>
        <end position="548"/>
    </location>
</feature>
<feature type="transmembrane region" description="Helical" evidence="6">
    <location>
        <begin position="76"/>
        <end position="103"/>
    </location>
</feature>
<evidence type="ECO:0000256" key="5">
    <source>
        <dbReference type="SAM" id="MobiDB-lite"/>
    </source>
</evidence>
<feature type="transmembrane region" description="Helical" evidence="6">
    <location>
        <begin position="355"/>
        <end position="373"/>
    </location>
</feature>
<comment type="caution">
    <text evidence="8">The sequence shown here is derived from an EMBL/GenBank/DDBJ whole genome shotgun (WGS) entry which is preliminary data.</text>
</comment>
<feature type="transmembrane region" description="Helical" evidence="6">
    <location>
        <begin position="317"/>
        <end position="335"/>
    </location>
</feature>
<sequence>MDEEKELEPRSPTGEDLQDKSPATRNSTSPDPDESNDALNKEMEVPSKQNEARLAPTSEKDVQDPMKPDMSLPHEIAFVAVICMAQLLTQTGLSMALSPLFIIGDSFGVHADGDLSWFAAAYSLTVGTFILPAGRLGDVYGHKKVFVLGWLCFSIFSLLAGFSVYVMPGTQGSKFFSVMRALQGIGPAVLLPNAIALLGRTYQPGKRKNMVFSLFGATAPAGGTTGLVFSGLLAELAWWPWAFWILAIVTFLMAILSLLVVPRSDVDVDTALTESHTTWKSLWAHLDANGTITGVIGLVLINIAWNQAPAVGWPTPYVYVLLIIGVLFMGVFFYIEHTAPHPLIPLRNIGRDVGFVLGCIAFGWSSFGIWFFYLLQMLLVLRHHTPLLSAAQFTPPILSGLCAAIVTGLLLHKVGPGVTMMISMVAFCTGNILLATMPVNQIYWAQTFVSLVITPWGMDMSFPSATIILSNSMPREHQGMAASLVTTVVNYSISLGLGFAGTVQSRILANGGNTLDGFRSAWYVGIGMAGLGIVVAVAFNVVGVKEVGDRAKTEESDMSP</sequence>
<feature type="transmembrane region" description="Helical" evidence="6">
    <location>
        <begin position="115"/>
        <end position="133"/>
    </location>
</feature>
<dbReference type="InterPro" id="IPR036259">
    <property type="entry name" value="MFS_trans_sf"/>
</dbReference>
<feature type="transmembrane region" description="Helical" evidence="6">
    <location>
        <begin position="211"/>
        <end position="232"/>
    </location>
</feature>
<dbReference type="InterPro" id="IPR020846">
    <property type="entry name" value="MFS_dom"/>
</dbReference>
<reference evidence="8" key="1">
    <citation type="submission" date="2019-07" db="EMBL/GenBank/DDBJ databases">
        <title>Hyphodiscus hymeniophilus genome sequencing and assembly.</title>
        <authorList>
            <person name="Kramer G."/>
            <person name="Nodwell J."/>
        </authorList>
    </citation>
    <scope>NUCLEOTIDE SEQUENCE</scope>
    <source>
        <strain evidence="8">ATCC 34498</strain>
    </source>
</reference>
<feature type="transmembrane region" description="Helical" evidence="6">
    <location>
        <begin position="238"/>
        <end position="261"/>
    </location>
</feature>
<keyword evidence="3 6" id="KW-1133">Transmembrane helix</keyword>
<dbReference type="InterPro" id="IPR011701">
    <property type="entry name" value="MFS"/>
</dbReference>
<evidence type="ECO:0000313" key="8">
    <source>
        <dbReference type="EMBL" id="KAG0646833.1"/>
    </source>
</evidence>
<feature type="compositionally biased region" description="Basic and acidic residues" evidence="5">
    <location>
        <begin position="58"/>
        <end position="67"/>
    </location>
</feature>
<dbReference type="PANTHER" id="PTHR42718">
    <property type="entry name" value="MAJOR FACILITATOR SUPERFAMILY MULTIDRUG TRANSPORTER MFSC"/>
    <property type="match status" value="1"/>
</dbReference>
<feature type="transmembrane region" description="Helical" evidence="6">
    <location>
        <begin position="178"/>
        <end position="199"/>
    </location>
</feature>
<comment type="subcellular location">
    <subcellularLocation>
        <location evidence="1">Membrane</location>
        <topology evidence="1">Multi-pass membrane protein</topology>
    </subcellularLocation>
</comment>
<dbReference type="EMBL" id="VNKQ01000014">
    <property type="protein sequence ID" value="KAG0646833.1"/>
    <property type="molecule type" value="Genomic_DNA"/>
</dbReference>
<keyword evidence="9" id="KW-1185">Reference proteome</keyword>
<feature type="transmembrane region" description="Helical" evidence="6">
    <location>
        <begin position="481"/>
        <end position="501"/>
    </location>
</feature>
<dbReference type="OrthoDB" id="2428527at2759"/>
<organism evidence="8 9">
    <name type="scientific">Hyphodiscus hymeniophilus</name>
    <dbReference type="NCBI Taxonomy" id="353542"/>
    <lineage>
        <taxon>Eukaryota</taxon>
        <taxon>Fungi</taxon>
        <taxon>Dikarya</taxon>
        <taxon>Ascomycota</taxon>
        <taxon>Pezizomycotina</taxon>
        <taxon>Leotiomycetes</taxon>
        <taxon>Helotiales</taxon>
        <taxon>Hyphodiscaceae</taxon>
        <taxon>Hyphodiscus</taxon>
    </lineage>
</organism>
<feature type="transmembrane region" description="Helical" evidence="6">
    <location>
        <begin position="521"/>
        <end position="542"/>
    </location>
</feature>
<feature type="transmembrane region" description="Helical" evidence="6">
    <location>
        <begin position="393"/>
        <end position="411"/>
    </location>
</feature>
<evidence type="ECO:0000313" key="9">
    <source>
        <dbReference type="Proteomes" id="UP000785200"/>
    </source>
</evidence>
<evidence type="ECO:0000256" key="4">
    <source>
        <dbReference type="ARBA" id="ARBA00023136"/>
    </source>
</evidence>
<feature type="transmembrane region" description="Helical" evidence="6">
    <location>
        <begin position="418"/>
        <end position="437"/>
    </location>
</feature>